<protein>
    <submittedName>
        <fullName evidence="2">Spherulation-specific family 4</fullName>
    </submittedName>
</protein>
<keyword evidence="1" id="KW-1133">Transmembrane helix</keyword>
<dbReference type="InterPro" id="IPR021986">
    <property type="entry name" value="Spherulin4"/>
</dbReference>
<gene>
    <name evidence="2" type="ORF">BDV96DRAFT_653287</name>
</gene>
<evidence type="ECO:0000313" key="3">
    <source>
        <dbReference type="Proteomes" id="UP000799770"/>
    </source>
</evidence>
<proteinExistence type="predicted"/>
<dbReference type="AlphaFoldDB" id="A0A6A5YLW0"/>
<dbReference type="OrthoDB" id="5342184at2759"/>
<feature type="transmembrane region" description="Helical" evidence="1">
    <location>
        <begin position="21"/>
        <end position="44"/>
    </location>
</feature>
<sequence>MQKPKPPPPPPPKKSIVSERCFAISVTLTLVLMCALGIPLAAILPPRTVEQLPINIIVPLYMSPDFSNWDPLYDAAIRYENTNFTVIVNPANGPGTPPEPGYVYVQAIQRLNQLPNVQAVGYIQTNRGNRTNETVYSDIDVYGQWAKKHQLGVHGIFFHHTPVEDSPHNRGYLKNITKAVRNTTGILAPQTVIFNPGAIPNVNLTHAGADVTIIYEGSYFTVPKQEELKTRLSNITGTRPNYGMLVLAMPTNIRRPDLRRLINDARRDIGYLYATDLYEGYYENWGGKWWDFVDLVPS</sequence>
<reference evidence="2" key="1">
    <citation type="journal article" date="2020" name="Stud. Mycol.">
        <title>101 Dothideomycetes genomes: a test case for predicting lifestyles and emergence of pathogens.</title>
        <authorList>
            <person name="Haridas S."/>
            <person name="Albert R."/>
            <person name="Binder M."/>
            <person name="Bloem J."/>
            <person name="Labutti K."/>
            <person name="Salamov A."/>
            <person name="Andreopoulos B."/>
            <person name="Baker S."/>
            <person name="Barry K."/>
            <person name="Bills G."/>
            <person name="Bluhm B."/>
            <person name="Cannon C."/>
            <person name="Castanera R."/>
            <person name="Culley D."/>
            <person name="Daum C."/>
            <person name="Ezra D."/>
            <person name="Gonzalez J."/>
            <person name="Henrissat B."/>
            <person name="Kuo A."/>
            <person name="Liang C."/>
            <person name="Lipzen A."/>
            <person name="Lutzoni F."/>
            <person name="Magnuson J."/>
            <person name="Mondo S."/>
            <person name="Nolan M."/>
            <person name="Ohm R."/>
            <person name="Pangilinan J."/>
            <person name="Park H.-J."/>
            <person name="Ramirez L."/>
            <person name="Alfaro M."/>
            <person name="Sun H."/>
            <person name="Tritt A."/>
            <person name="Yoshinaga Y."/>
            <person name="Zwiers L.-H."/>
            <person name="Turgeon B."/>
            <person name="Goodwin S."/>
            <person name="Spatafora J."/>
            <person name="Crous P."/>
            <person name="Grigoriev I."/>
        </authorList>
    </citation>
    <scope>NUCLEOTIDE SEQUENCE</scope>
    <source>
        <strain evidence="2">CBS 627.86</strain>
    </source>
</reference>
<keyword evidence="1" id="KW-0472">Membrane</keyword>
<accession>A0A6A5YLW0</accession>
<dbReference type="Pfam" id="PF12138">
    <property type="entry name" value="Spherulin4"/>
    <property type="match status" value="1"/>
</dbReference>
<dbReference type="EMBL" id="ML977350">
    <property type="protein sequence ID" value="KAF2108082.1"/>
    <property type="molecule type" value="Genomic_DNA"/>
</dbReference>
<dbReference type="PANTHER" id="PTHR35040">
    <property type="match status" value="1"/>
</dbReference>
<organism evidence="2 3">
    <name type="scientific">Lophiotrema nucula</name>
    <dbReference type="NCBI Taxonomy" id="690887"/>
    <lineage>
        <taxon>Eukaryota</taxon>
        <taxon>Fungi</taxon>
        <taxon>Dikarya</taxon>
        <taxon>Ascomycota</taxon>
        <taxon>Pezizomycotina</taxon>
        <taxon>Dothideomycetes</taxon>
        <taxon>Pleosporomycetidae</taxon>
        <taxon>Pleosporales</taxon>
        <taxon>Lophiotremataceae</taxon>
        <taxon>Lophiotrema</taxon>
    </lineage>
</organism>
<keyword evidence="1" id="KW-0812">Transmembrane</keyword>
<name>A0A6A5YLW0_9PLEO</name>
<evidence type="ECO:0000256" key="1">
    <source>
        <dbReference type="SAM" id="Phobius"/>
    </source>
</evidence>
<dbReference type="Proteomes" id="UP000799770">
    <property type="component" value="Unassembled WGS sequence"/>
</dbReference>
<keyword evidence="3" id="KW-1185">Reference proteome</keyword>
<dbReference type="PANTHER" id="PTHR35040:SF7">
    <property type="entry name" value="FIBRONECTIN TYPE-III DOMAIN-CONTAINING PROTEIN-RELATED"/>
    <property type="match status" value="1"/>
</dbReference>
<evidence type="ECO:0000313" key="2">
    <source>
        <dbReference type="EMBL" id="KAF2108082.1"/>
    </source>
</evidence>